<name>A0A6A6JQ25_WESOR</name>
<evidence type="ECO:0000313" key="1">
    <source>
        <dbReference type="EMBL" id="KAF2277786.1"/>
    </source>
</evidence>
<gene>
    <name evidence="1" type="ORF">EI97DRAFT_273425</name>
</gene>
<dbReference type="EMBL" id="ML986489">
    <property type="protein sequence ID" value="KAF2277786.1"/>
    <property type="molecule type" value="Genomic_DNA"/>
</dbReference>
<protein>
    <submittedName>
        <fullName evidence="1">Uncharacterized protein</fullName>
    </submittedName>
</protein>
<keyword evidence="2" id="KW-1185">Reference proteome</keyword>
<dbReference type="Proteomes" id="UP000800097">
    <property type="component" value="Unassembled WGS sequence"/>
</dbReference>
<dbReference type="GeneID" id="54547477"/>
<dbReference type="AlphaFoldDB" id="A0A6A6JQ25"/>
<dbReference type="RefSeq" id="XP_033655325.1">
    <property type="nucleotide sequence ID" value="XM_033794302.1"/>
</dbReference>
<evidence type="ECO:0000313" key="2">
    <source>
        <dbReference type="Proteomes" id="UP000800097"/>
    </source>
</evidence>
<reference evidence="1" key="1">
    <citation type="journal article" date="2020" name="Stud. Mycol.">
        <title>101 Dothideomycetes genomes: a test case for predicting lifestyles and emergence of pathogens.</title>
        <authorList>
            <person name="Haridas S."/>
            <person name="Albert R."/>
            <person name="Binder M."/>
            <person name="Bloem J."/>
            <person name="Labutti K."/>
            <person name="Salamov A."/>
            <person name="Andreopoulos B."/>
            <person name="Baker S."/>
            <person name="Barry K."/>
            <person name="Bills G."/>
            <person name="Bluhm B."/>
            <person name="Cannon C."/>
            <person name="Castanera R."/>
            <person name="Culley D."/>
            <person name="Daum C."/>
            <person name="Ezra D."/>
            <person name="Gonzalez J."/>
            <person name="Henrissat B."/>
            <person name="Kuo A."/>
            <person name="Liang C."/>
            <person name="Lipzen A."/>
            <person name="Lutzoni F."/>
            <person name="Magnuson J."/>
            <person name="Mondo S."/>
            <person name="Nolan M."/>
            <person name="Ohm R."/>
            <person name="Pangilinan J."/>
            <person name="Park H.-J."/>
            <person name="Ramirez L."/>
            <person name="Alfaro M."/>
            <person name="Sun H."/>
            <person name="Tritt A."/>
            <person name="Yoshinaga Y."/>
            <person name="Zwiers L.-H."/>
            <person name="Turgeon B."/>
            <person name="Goodwin S."/>
            <person name="Spatafora J."/>
            <person name="Crous P."/>
            <person name="Grigoriev I."/>
        </authorList>
    </citation>
    <scope>NUCLEOTIDE SEQUENCE</scope>
    <source>
        <strain evidence="1">CBS 379.55</strain>
    </source>
</reference>
<accession>A0A6A6JQ25</accession>
<organism evidence="1 2">
    <name type="scientific">Westerdykella ornata</name>
    <dbReference type="NCBI Taxonomy" id="318751"/>
    <lineage>
        <taxon>Eukaryota</taxon>
        <taxon>Fungi</taxon>
        <taxon>Dikarya</taxon>
        <taxon>Ascomycota</taxon>
        <taxon>Pezizomycotina</taxon>
        <taxon>Dothideomycetes</taxon>
        <taxon>Pleosporomycetidae</taxon>
        <taxon>Pleosporales</taxon>
        <taxon>Sporormiaceae</taxon>
        <taxon>Westerdykella</taxon>
    </lineage>
</organism>
<sequence length="182" mass="20177">MKRRTSPDTHITQYSVQFNNWIPLRSHPSNTANSPESRQLLSLLKGMPNIPVPRPSCILYLEEQRPDFAFPANGQQWYWVCRFCGGGALCSYAKEGFSGMGGWYCWMRAVGVGGFAAATVLKVEQIVREGRNLRSCSSSTLLSSSGTRTLGRTRLRKDDLCTFLGYTGEVQSREIAKEVGGG</sequence>
<proteinExistence type="predicted"/>